<dbReference type="EMBL" id="JAGMUV010000033">
    <property type="protein sequence ID" value="KAH7114127.1"/>
    <property type="molecule type" value="Genomic_DNA"/>
</dbReference>
<protein>
    <submittedName>
        <fullName evidence="2">Uncharacterized protein</fullName>
    </submittedName>
</protein>
<evidence type="ECO:0000313" key="2">
    <source>
        <dbReference type="EMBL" id="KAH7114127.1"/>
    </source>
</evidence>
<sequence>MAHQNTASHSEGDIFLLKKCCVRCKFGHYSVTWPLAGTNTTKNTKVTVYSLPFPSYNSNSTIASHRIASHRTVGNVPTMSQVVITANAQRPAPGDYVRQLAHDIHQIIPYQYEYERTCETFRSHFGDVLSRFIQLTRHSNSYQSGLDMLIQLASSIWMLEKRGREVESLKTEHTQSAKERLPAVHKAFVGATNDALLKLCKLRLALSPQESTAERDTAGGESNTAPDSDAGPEANPDPGKHMISKALATTTRLREALDRWG</sequence>
<reference evidence="2" key="1">
    <citation type="journal article" date="2021" name="Nat. Commun.">
        <title>Genetic determinants of endophytism in the Arabidopsis root mycobiome.</title>
        <authorList>
            <person name="Mesny F."/>
            <person name="Miyauchi S."/>
            <person name="Thiergart T."/>
            <person name="Pickel B."/>
            <person name="Atanasova L."/>
            <person name="Karlsson M."/>
            <person name="Huettel B."/>
            <person name="Barry K.W."/>
            <person name="Haridas S."/>
            <person name="Chen C."/>
            <person name="Bauer D."/>
            <person name="Andreopoulos W."/>
            <person name="Pangilinan J."/>
            <person name="LaButti K."/>
            <person name="Riley R."/>
            <person name="Lipzen A."/>
            <person name="Clum A."/>
            <person name="Drula E."/>
            <person name="Henrissat B."/>
            <person name="Kohler A."/>
            <person name="Grigoriev I.V."/>
            <person name="Martin F.M."/>
            <person name="Hacquard S."/>
        </authorList>
    </citation>
    <scope>NUCLEOTIDE SEQUENCE</scope>
    <source>
        <strain evidence="2">MPI-CAGE-AT-0147</strain>
    </source>
</reference>
<accession>A0A9P9D7Y7</accession>
<evidence type="ECO:0000256" key="1">
    <source>
        <dbReference type="SAM" id="MobiDB-lite"/>
    </source>
</evidence>
<comment type="caution">
    <text evidence="2">The sequence shown here is derived from an EMBL/GenBank/DDBJ whole genome shotgun (WGS) entry which is preliminary data.</text>
</comment>
<proteinExistence type="predicted"/>
<dbReference type="AlphaFoldDB" id="A0A9P9D7Y7"/>
<dbReference type="Proteomes" id="UP000738349">
    <property type="component" value="Unassembled WGS sequence"/>
</dbReference>
<gene>
    <name evidence="2" type="ORF">EDB81DRAFT_921244</name>
</gene>
<dbReference type="OrthoDB" id="5110947at2759"/>
<keyword evidence="3" id="KW-1185">Reference proteome</keyword>
<organism evidence="2 3">
    <name type="scientific">Dactylonectria macrodidyma</name>
    <dbReference type="NCBI Taxonomy" id="307937"/>
    <lineage>
        <taxon>Eukaryota</taxon>
        <taxon>Fungi</taxon>
        <taxon>Dikarya</taxon>
        <taxon>Ascomycota</taxon>
        <taxon>Pezizomycotina</taxon>
        <taxon>Sordariomycetes</taxon>
        <taxon>Hypocreomycetidae</taxon>
        <taxon>Hypocreales</taxon>
        <taxon>Nectriaceae</taxon>
        <taxon>Dactylonectria</taxon>
    </lineage>
</organism>
<name>A0A9P9D7Y7_9HYPO</name>
<feature type="region of interest" description="Disordered" evidence="1">
    <location>
        <begin position="210"/>
        <end position="250"/>
    </location>
</feature>
<evidence type="ECO:0000313" key="3">
    <source>
        <dbReference type="Proteomes" id="UP000738349"/>
    </source>
</evidence>